<dbReference type="PANTHER" id="PTHR33362">
    <property type="entry name" value="SIALIC ACID TRAP TRANSPORTER PERMEASE PROTEIN SIAT-RELATED"/>
    <property type="match status" value="1"/>
</dbReference>
<dbReference type="Pfam" id="PF04290">
    <property type="entry name" value="DctQ"/>
    <property type="match status" value="1"/>
</dbReference>
<keyword evidence="5 9" id="KW-0812">Transmembrane</keyword>
<feature type="transmembrane region" description="Helical" evidence="9">
    <location>
        <begin position="115"/>
        <end position="135"/>
    </location>
</feature>
<dbReference type="Pfam" id="PF06808">
    <property type="entry name" value="DctM"/>
    <property type="match status" value="1"/>
</dbReference>
<evidence type="ECO:0000313" key="13">
    <source>
        <dbReference type="Proteomes" id="UP000824366"/>
    </source>
</evidence>
<dbReference type="InterPro" id="IPR010656">
    <property type="entry name" value="DctM"/>
</dbReference>
<feature type="transmembrane region" description="Helical" evidence="9">
    <location>
        <begin position="558"/>
        <end position="582"/>
    </location>
</feature>
<evidence type="ECO:0000256" key="6">
    <source>
        <dbReference type="ARBA" id="ARBA00022989"/>
    </source>
</evidence>
<proteinExistence type="predicted"/>
<keyword evidence="13" id="KW-1185">Reference proteome</keyword>
<evidence type="ECO:0000256" key="4">
    <source>
        <dbReference type="ARBA" id="ARBA00022519"/>
    </source>
</evidence>
<feature type="transmembrane region" description="Helical" evidence="9">
    <location>
        <begin position="375"/>
        <end position="394"/>
    </location>
</feature>
<comment type="subcellular location">
    <subcellularLocation>
        <location evidence="1 8">Cell inner membrane</location>
        <topology evidence="1 8">Multi-pass membrane protein</topology>
    </subcellularLocation>
</comment>
<feature type="transmembrane region" description="Helical" evidence="9">
    <location>
        <begin position="257"/>
        <end position="280"/>
    </location>
</feature>
<evidence type="ECO:0000256" key="2">
    <source>
        <dbReference type="ARBA" id="ARBA00022448"/>
    </source>
</evidence>
<dbReference type="InterPro" id="IPR055348">
    <property type="entry name" value="DctQ"/>
</dbReference>
<feature type="domain" description="TRAP C4-dicarboxylate transport system permease DctM subunit" evidence="11">
    <location>
        <begin position="213"/>
        <end position="616"/>
    </location>
</feature>
<feature type="transmembrane region" description="Helical" evidence="9">
    <location>
        <begin position="216"/>
        <end position="237"/>
    </location>
</feature>
<feature type="transmembrane region" description="Helical" evidence="9">
    <location>
        <begin position="443"/>
        <end position="462"/>
    </location>
</feature>
<evidence type="ECO:0000259" key="10">
    <source>
        <dbReference type="Pfam" id="PF04290"/>
    </source>
</evidence>
<gene>
    <name evidence="12" type="ORF">MIZ03_3845</name>
</gene>
<comment type="function">
    <text evidence="8">Part of the tripartite ATP-independent periplasmic (TRAP) transport system.</text>
</comment>
<evidence type="ECO:0000256" key="9">
    <source>
        <dbReference type="SAM" id="Phobius"/>
    </source>
</evidence>
<feature type="transmembrane region" description="Helical" evidence="9">
    <location>
        <begin position="341"/>
        <end position="363"/>
    </location>
</feature>
<feature type="transmembrane region" description="Helical" evidence="9">
    <location>
        <begin position="474"/>
        <end position="496"/>
    </location>
</feature>
<keyword evidence="7 9" id="KW-0472">Membrane</keyword>
<dbReference type="Proteomes" id="UP000824366">
    <property type="component" value="Chromosome"/>
</dbReference>
<keyword evidence="4 8" id="KW-0997">Cell inner membrane</keyword>
<evidence type="ECO:0000256" key="7">
    <source>
        <dbReference type="ARBA" id="ARBA00023136"/>
    </source>
</evidence>
<evidence type="ECO:0000256" key="5">
    <source>
        <dbReference type="ARBA" id="ARBA00022692"/>
    </source>
</evidence>
<evidence type="ECO:0000256" key="1">
    <source>
        <dbReference type="ARBA" id="ARBA00004429"/>
    </source>
</evidence>
<evidence type="ECO:0000259" key="11">
    <source>
        <dbReference type="Pfam" id="PF06808"/>
    </source>
</evidence>
<feature type="domain" description="Tripartite ATP-independent periplasmic transporters DctQ component" evidence="10">
    <location>
        <begin position="49"/>
        <end position="171"/>
    </location>
</feature>
<feature type="transmembrane region" description="Helical" evidence="9">
    <location>
        <begin position="183"/>
        <end position="204"/>
    </location>
</feature>
<keyword evidence="2 8" id="KW-0813">Transport</keyword>
<feature type="transmembrane region" description="Helical" evidence="9">
    <location>
        <begin position="156"/>
        <end position="177"/>
    </location>
</feature>
<dbReference type="InterPro" id="IPR004681">
    <property type="entry name" value="TRAP_DctM"/>
</dbReference>
<protein>
    <submittedName>
        <fullName evidence="12">Uncharacterized protein</fullName>
    </submittedName>
</protein>
<reference evidence="12 13" key="1">
    <citation type="journal article" date="2021" name="Microbiol. Spectr.">
        <title>A Single Bacterium Capable of Oxidation and Reduction of Iron at Circumneutral pH.</title>
        <authorList>
            <person name="Kato S."/>
            <person name="Ohkuma M."/>
        </authorList>
    </citation>
    <scope>NUCLEOTIDE SEQUENCE [LARGE SCALE GENOMIC DNA]</scope>
    <source>
        <strain evidence="12 13">MIZ03</strain>
    </source>
</reference>
<dbReference type="NCBIfam" id="TIGR00786">
    <property type="entry name" value="dctM"/>
    <property type="match status" value="1"/>
</dbReference>
<keyword evidence="6 9" id="KW-1133">Transmembrane helix</keyword>
<evidence type="ECO:0000313" key="12">
    <source>
        <dbReference type="EMBL" id="BCO28935.1"/>
    </source>
</evidence>
<feature type="transmembrane region" description="Helical" evidence="9">
    <location>
        <begin position="415"/>
        <end position="437"/>
    </location>
</feature>
<name>A0ABN6DAE3_9BURK</name>
<dbReference type="PANTHER" id="PTHR33362:SF2">
    <property type="entry name" value="TRAP TRANSPORTER LARGE PERMEASE PROTEIN"/>
    <property type="match status" value="1"/>
</dbReference>
<feature type="transmembrane region" description="Helical" evidence="9">
    <location>
        <begin position="602"/>
        <end position="622"/>
    </location>
</feature>
<feature type="transmembrane region" description="Helical" evidence="9">
    <location>
        <begin position="39"/>
        <end position="62"/>
    </location>
</feature>
<feature type="transmembrane region" description="Helical" evidence="9">
    <location>
        <begin position="516"/>
        <end position="546"/>
    </location>
</feature>
<accession>A0ABN6DAE3</accession>
<feature type="transmembrane region" description="Helical" evidence="9">
    <location>
        <begin position="74"/>
        <end position="95"/>
    </location>
</feature>
<sequence>MSMSNLSPTINGMAVPSVNTYWQRHAAITLHMIEKSVGAAAGGVLALLLAVVLAAVTARYLGTNSLAGADELALWLYVTLVFLGLPLAASGALAMRLDLLSARLQGKWQWWAETLVEAIVIQAACVFLFGAVDVWSMLGGTSDTLGIPENWRYGPVILGAALTLVTSALRAASLPLIEASKLVSGWILGTITYVLLHHLGPWPVGLPSAIGATMTAFGIVIGAPLPHALIAGLLWTLPVGGLLPEPAVVQNAVSGVGRFLLLAIPFFLLAGVLMASGGLAERLIRLASSLVGHRRGGLAQTTLLTNVMFSGVSGSSIADAAFGGKVLAPALIARGYAPEKAAAIVAATSVLPNIIPPSIAFLILAAATNLSVGELFQGGLVAGLILAATLALALHLLSHELKQETAATPQERKAAWWGALPVLGMAFIIVLGIRMGVVTPTEAAAVAASYALVVAMITQPSLRWRGLGQVFVRAGCEASAVGLLIGCSTPLVFLLAVDRVPDVVTAVITGIGGGPFGVMLATNLILLVAGCVLDIGAAILLLAPLMLPVAVAAGIDPIYFGVILVVNLMIGGLTPPVGMLVYVTSNVMRLPAATVFRASLPLLGALLVVLALLAMAAAVWALR</sequence>
<dbReference type="EMBL" id="AP024238">
    <property type="protein sequence ID" value="BCO28935.1"/>
    <property type="molecule type" value="Genomic_DNA"/>
</dbReference>
<evidence type="ECO:0000256" key="8">
    <source>
        <dbReference type="RuleBase" id="RU369079"/>
    </source>
</evidence>
<evidence type="ECO:0000256" key="3">
    <source>
        <dbReference type="ARBA" id="ARBA00022475"/>
    </source>
</evidence>
<organism evidence="12 13">
    <name type="scientific">Rhodoferax lithotrophicus</name>
    <dbReference type="NCBI Taxonomy" id="2798804"/>
    <lineage>
        <taxon>Bacteria</taxon>
        <taxon>Pseudomonadati</taxon>
        <taxon>Pseudomonadota</taxon>
        <taxon>Betaproteobacteria</taxon>
        <taxon>Burkholderiales</taxon>
        <taxon>Comamonadaceae</taxon>
        <taxon>Rhodoferax</taxon>
    </lineage>
</organism>
<keyword evidence="3" id="KW-1003">Cell membrane</keyword>